<feature type="transmembrane region" description="Helical" evidence="2">
    <location>
        <begin position="31"/>
        <end position="50"/>
    </location>
</feature>
<comment type="similarity">
    <text evidence="1">Belongs to the UPF0177 family.</text>
</comment>
<feature type="transmembrane region" description="Helical" evidence="2">
    <location>
        <begin position="208"/>
        <end position="226"/>
    </location>
</feature>
<feature type="transmembrane region" description="Helical" evidence="2">
    <location>
        <begin position="62"/>
        <end position="80"/>
    </location>
</feature>
<reference evidence="4 5" key="1">
    <citation type="journal article" date="2015" name="Genome Announc.">
        <title>Expanding the biotechnology potential of lactobacilli through comparative genomics of 213 strains and associated genera.</title>
        <authorList>
            <person name="Sun Z."/>
            <person name="Harris H.M."/>
            <person name="McCann A."/>
            <person name="Guo C."/>
            <person name="Argimon S."/>
            <person name="Zhang W."/>
            <person name="Yang X."/>
            <person name="Jeffery I.B."/>
            <person name="Cooney J.C."/>
            <person name="Kagawa T.F."/>
            <person name="Liu W."/>
            <person name="Song Y."/>
            <person name="Salvetti E."/>
            <person name="Wrobel A."/>
            <person name="Rasinkangas P."/>
            <person name="Parkhill J."/>
            <person name="Rea M.C."/>
            <person name="O'Sullivan O."/>
            <person name="Ritari J."/>
            <person name="Douillard F.P."/>
            <person name="Paul Ross R."/>
            <person name="Yang R."/>
            <person name="Briner A.E."/>
            <person name="Felis G.E."/>
            <person name="de Vos W.M."/>
            <person name="Barrangou R."/>
            <person name="Klaenhammer T.R."/>
            <person name="Caufield P.W."/>
            <person name="Cui Y."/>
            <person name="Zhang H."/>
            <person name="O'Toole P.W."/>
        </authorList>
    </citation>
    <scope>NUCLEOTIDE SEQUENCE [LARGE SCALE GENOMIC DNA]</scope>
    <source>
        <strain evidence="4 5">DSM 18001</strain>
    </source>
</reference>
<dbReference type="Pfam" id="PF02517">
    <property type="entry name" value="Rce1-like"/>
    <property type="match status" value="1"/>
</dbReference>
<evidence type="ECO:0000256" key="1">
    <source>
        <dbReference type="ARBA" id="ARBA00009067"/>
    </source>
</evidence>
<accession>A0A0R2L3F0</accession>
<dbReference type="InterPro" id="IPR003675">
    <property type="entry name" value="Rce1/LyrA-like_dom"/>
</dbReference>
<proteinExistence type="inferred from homology"/>
<dbReference type="InterPro" id="IPR052710">
    <property type="entry name" value="CAAX_protease"/>
</dbReference>
<feature type="domain" description="CAAX prenyl protease 2/Lysostaphin resistance protein A-like" evidence="3">
    <location>
        <begin position="91"/>
        <end position="191"/>
    </location>
</feature>
<keyword evidence="2" id="KW-1133">Transmembrane helix</keyword>
<feature type="transmembrane region" description="Helical" evidence="2">
    <location>
        <begin position="92"/>
        <end position="114"/>
    </location>
</feature>
<evidence type="ECO:0000313" key="5">
    <source>
        <dbReference type="Proteomes" id="UP000051859"/>
    </source>
</evidence>
<name>A0A0R2L3F0_9LACO</name>
<feature type="transmembrane region" description="Helical" evidence="2">
    <location>
        <begin position="156"/>
        <end position="174"/>
    </location>
</feature>
<sequence length="240" mass="27018">MRLILSWVIVMITILLSAFIFPATWPLSTTILLQDVIVLLIAILINHFVIKERIGLDFKSGLSNAIVLNIPTWFILTSAVTLALDPRYQKNLVLALSVAISAAVFEEYFFRGMLLPYAIRHFNNQHAILIGVIVSSVLFGFSHMLNLGEQPLEPTLIQGASAFLIGLFMAAIYLRTHNLIWPILFHFTNDFGSVISSGTAVYTSYLNPVRLLGTLILFGGLSAFYLRKDRQKQIKERFNF</sequence>
<feature type="transmembrane region" description="Helical" evidence="2">
    <location>
        <begin position="126"/>
        <end position="144"/>
    </location>
</feature>
<gene>
    <name evidence="4" type="ORF">IV81_GL000556</name>
</gene>
<keyword evidence="2" id="KW-0812">Transmembrane</keyword>
<dbReference type="GO" id="GO:0004175">
    <property type="term" value="F:endopeptidase activity"/>
    <property type="evidence" value="ECO:0007669"/>
    <property type="project" value="UniProtKB-ARBA"/>
</dbReference>
<dbReference type="PANTHER" id="PTHR36435">
    <property type="entry name" value="SLR1288 PROTEIN"/>
    <property type="match status" value="1"/>
</dbReference>
<organism evidence="4 5">
    <name type="scientific">Pediococcus stilesii</name>
    <dbReference type="NCBI Taxonomy" id="331679"/>
    <lineage>
        <taxon>Bacteria</taxon>
        <taxon>Bacillati</taxon>
        <taxon>Bacillota</taxon>
        <taxon>Bacilli</taxon>
        <taxon>Lactobacillales</taxon>
        <taxon>Lactobacillaceae</taxon>
        <taxon>Pediococcus</taxon>
    </lineage>
</organism>
<dbReference type="AlphaFoldDB" id="A0A0R2L3F0"/>
<dbReference type="STRING" id="331679.IV81_GL000556"/>
<keyword evidence="5" id="KW-1185">Reference proteome</keyword>
<comment type="caution">
    <text evidence="4">The sequence shown here is derived from an EMBL/GenBank/DDBJ whole genome shotgun (WGS) entry which is preliminary data.</text>
</comment>
<evidence type="ECO:0000256" key="2">
    <source>
        <dbReference type="SAM" id="Phobius"/>
    </source>
</evidence>
<evidence type="ECO:0000313" key="4">
    <source>
        <dbReference type="EMBL" id="KRN93357.1"/>
    </source>
</evidence>
<feature type="transmembrane region" description="Helical" evidence="2">
    <location>
        <begin position="181"/>
        <end position="202"/>
    </location>
</feature>
<dbReference type="PATRIC" id="fig|331679.3.peg.563"/>
<dbReference type="PANTHER" id="PTHR36435:SF1">
    <property type="entry name" value="CAAX AMINO TERMINAL PROTEASE FAMILY PROTEIN"/>
    <property type="match status" value="1"/>
</dbReference>
<protein>
    <recommendedName>
        <fullName evidence="3">CAAX prenyl protease 2/Lysostaphin resistance protein A-like domain-containing protein</fullName>
    </recommendedName>
</protein>
<feature type="transmembrane region" description="Helical" evidence="2">
    <location>
        <begin position="7"/>
        <end position="25"/>
    </location>
</feature>
<dbReference type="EMBL" id="JQBX01000016">
    <property type="protein sequence ID" value="KRN93357.1"/>
    <property type="molecule type" value="Genomic_DNA"/>
</dbReference>
<dbReference type="GO" id="GO:0080120">
    <property type="term" value="P:CAAX-box protein maturation"/>
    <property type="evidence" value="ECO:0007669"/>
    <property type="project" value="UniProtKB-ARBA"/>
</dbReference>
<dbReference type="RefSeq" id="WP_057803762.1">
    <property type="nucleotide sequence ID" value="NZ_JQBX01000016.1"/>
</dbReference>
<keyword evidence="2" id="KW-0472">Membrane</keyword>
<evidence type="ECO:0000259" key="3">
    <source>
        <dbReference type="Pfam" id="PF02517"/>
    </source>
</evidence>
<dbReference type="Proteomes" id="UP000051859">
    <property type="component" value="Unassembled WGS sequence"/>
</dbReference>